<dbReference type="InterPro" id="IPR016162">
    <property type="entry name" value="Ald_DH_N"/>
</dbReference>
<keyword evidence="2 4" id="KW-0560">Oxidoreductase</keyword>
<dbReference type="FunFam" id="3.40.309.10:FF:000012">
    <property type="entry name" value="Betaine aldehyde dehydrogenase"/>
    <property type="match status" value="1"/>
</dbReference>
<comment type="similarity">
    <text evidence="1 4">Belongs to the aldehyde dehydrogenase family.</text>
</comment>
<evidence type="ECO:0000256" key="3">
    <source>
        <dbReference type="PROSITE-ProRule" id="PRU10007"/>
    </source>
</evidence>
<dbReference type="STRING" id="39692.BST38_01020"/>
<dbReference type="FunFam" id="3.40.605.10:FF:000007">
    <property type="entry name" value="NAD/NADP-dependent betaine aldehyde dehydrogenase"/>
    <property type="match status" value="1"/>
</dbReference>
<evidence type="ECO:0000259" key="5">
    <source>
        <dbReference type="Pfam" id="PF00171"/>
    </source>
</evidence>
<proteinExistence type="inferred from homology"/>
<dbReference type="Proteomes" id="UP000252008">
    <property type="component" value="Unassembled WGS sequence"/>
</dbReference>
<dbReference type="InterPro" id="IPR029510">
    <property type="entry name" value="Ald_DH_CS_GLU"/>
</dbReference>
<dbReference type="AlphaFoldDB" id="A0A375YIS1"/>
<reference evidence="6 7" key="1">
    <citation type="submission" date="2018-05" db="EMBL/GenBank/DDBJ databases">
        <authorList>
            <consortium name="IHU Genomes"/>
        </authorList>
    </citation>
    <scope>NUCLEOTIDE SEQUENCE [LARGE SCALE GENOMIC DNA]</scope>
    <source>
        <strain evidence="6 7">P7335</strain>
    </source>
</reference>
<name>A0A375YIS1_MYCPF</name>
<dbReference type="Pfam" id="PF00171">
    <property type="entry name" value="Aldedh"/>
    <property type="match status" value="1"/>
</dbReference>
<feature type="domain" description="Aldehyde dehydrogenase" evidence="5">
    <location>
        <begin position="20"/>
        <end position="474"/>
    </location>
</feature>
<organism evidence="6 7">
    <name type="scientific">Mycolicibacterium parafortuitum</name>
    <name type="common">Mycobacterium parafortuitum</name>
    <dbReference type="NCBI Taxonomy" id="39692"/>
    <lineage>
        <taxon>Bacteria</taxon>
        <taxon>Bacillati</taxon>
        <taxon>Actinomycetota</taxon>
        <taxon>Actinomycetes</taxon>
        <taxon>Mycobacteriales</taxon>
        <taxon>Mycobacteriaceae</taxon>
        <taxon>Mycolicibacterium</taxon>
    </lineage>
</organism>
<keyword evidence="7" id="KW-1185">Reference proteome</keyword>
<sequence length="482" mass="50288">MTQIIDTGRLFIGGTFRDAGQTVPVIEAATGEVLADGPSATIADIDDAVASARGEGAAQWRAASVDERADGLKRFAAALRARGQDTATLVSRENGMPISLSRAVNGAFPAVLVNYYAKLIRGWQAEEVRPALIGHTIVRREPIGVVAAITPWNYPQALAVMKIAPALAAGCSVVLKASPETALDALVFADAAAEAGLPAGVLNVVPGDAAAGAHLVTHPGVDKVAFTGSTNAGRVIGAECGRLIRPVTLELGGKSAAVILDDADLGATIEGLRAASFVNNGQTCHLSSRILVPTSRYAEFVSAIGELADSLTVGDPLDDKTEIGPLVSERQRERVLDYIQIGRDSGARLVAGGSVPADLARGWFVAPTVFADVDNNDRLAQEEIFGPVITITPYEDEADAVRLANDTEFGLAGTVWSQDPARATEIARAMHTGSVGVNHYQLDIQSPFGGVKSSGLGRELGPEGLDAYLITKSVYRADPIPE</sequence>
<dbReference type="RefSeq" id="WP_083141376.1">
    <property type="nucleotide sequence ID" value="NZ_MVID01000001.1"/>
</dbReference>
<evidence type="ECO:0000256" key="4">
    <source>
        <dbReference type="RuleBase" id="RU003345"/>
    </source>
</evidence>
<dbReference type="PANTHER" id="PTHR42804:SF1">
    <property type="entry name" value="ALDEHYDE DEHYDROGENASE-RELATED"/>
    <property type="match status" value="1"/>
</dbReference>
<gene>
    <name evidence="6" type="ORF">MPP7335_02758</name>
</gene>
<feature type="active site" evidence="3">
    <location>
        <position position="250"/>
    </location>
</feature>
<evidence type="ECO:0000313" key="6">
    <source>
        <dbReference type="EMBL" id="SRX81011.1"/>
    </source>
</evidence>
<evidence type="ECO:0000313" key="7">
    <source>
        <dbReference type="Proteomes" id="UP000252008"/>
    </source>
</evidence>
<evidence type="ECO:0000256" key="2">
    <source>
        <dbReference type="ARBA" id="ARBA00023002"/>
    </source>
</evidence>
<dbReference type="PANTHER" id="PTHR42804">
    <property type="entry name" value="ALDEHYDE DEHYDROGENASE"/>
    <property type="match status" value="1"/>
</dbReference>
<accession>A0A375YIS1</accession>
<dbReference type="InterPro" id="IPR016161">
    <property type="entry name" value="Ald_DH/histidinol_DH"/>
</dbReference>
<dbReference type="PROSITE" id="PS00687">
    <property type="entry name" value="ALDEHYDE_DEHYDR_GLU"/>
    <property type="match status" value="1"/>
</dbReference>
<dbReference type="InterPro" id="IPR015590">
    <property type="entry name" value="Aldehyde_DH_dom"/>
</dbReference>
<dbReference type="Gene3D" id="3.40.605.10">
    <property type="entry name" value="Aldehyde Dehydrogenase, Chain A, domain 1"/>
    <property type="match status" value="1"/>
</dbReference>
<dbReference type="EMBL" id="UEGS01000001">
    <property type="protein sequence ID" value="SRX81011.1"/>
    <property type="molecule type" value="Genomic_DNA"/>
</dbReference>
<dbReference type="InterPro" id="IPR016163">
    <property type="entry name" value="Ald_DH_C"/>
</dbReference>
<protein>
    <submittedName>
        <fullName evidence="6">NAD-dependent aldehyde dehydrogenase [Gordonia sp. KTR9]</fullName>
    </submittedName>
</protein>
<dbReference type="Gene3D" id="3.40.309.10">
    <property type="entry name" value="Aldehyde Dehydrogenase, Chain A, domain 2"/>
    <property type="match status" value="1"/>
</dbReference>
<dbReference type="SUPFAM" id="SSF53720">
    <property type="entry name" value="ALDH-like"/>
    <property type="match status" value="1"/>
</dbReference>
<dbReference type="GO" id="GO:0016620">
    <property type="term" value="F:oxidoreductase activity, acting on the aldehyde or oxo group of donors, NAD or NADP as acceptor"/>
    <property type="evidence" value="ECO:0007669"/>
    <property type="project" value="InterPro"/>
</dbReference>
<dbReference type="CDD" id="cd07139">
    <property type="entry name" value="ALDH_AldA-Rv0768"/>
    <property type="match status" value="1"/>
</dbReference>
<evidence type="ECO:0000256" key="1">
    <source>
        <dbReference type="ARBA" id="ARBA00009986"/>
    </source>
</evidence>